<dbReference type="Proteomes" id="UP000885826">
    <property type="component" value="Unassembled WGS sequence"/>
</dbReference>
<dbReference type="Pfam" id="PF04357">
    <property type="entry name" value="TamB"/>
    <property type="match status" value="1"/>
</dbReference>
<proteinExistence type="predicted"/>
<name>A0A9C9JZV0_UNCW3</name>
<evidence type="ECO:0000256" key="1">
    <source>
        <dbReference type="ARBA" id="ARBA00004167"/>
    </source>
</evidence>
<feature type="domain" description="Translocation and assembly module TamB C-terminal" evidence="6">
    <location>
        <begin position="638"/>
        <end position="1090"/>
    </location>
</feature>
<reference evidence="7" key="1">
    <citation type="journal article" date="2020" name="mSystems">
        <title>Genome- and Community-Level Interaction Insights into Carbon Utilization and Element Cycling Functions of Hydrothermarchaeota in Hydrothermal Sediment.</title>
        <authorList>
            <person name="Zhou Z."/>
            <person name="Liu Y."/>
            <person name="Xu W."/>
            <person name="Pan J."/>
            <person name="Luo Z.H."/>
            <person name="Li M."/>
        </authorList>
    </citation>
    <scope>NUCLEOTIDE SEQUENCE</scope>
    <source>
        <strain evidence="7">HyVt-388</strain>
    </source>
</reference>
<evidence type="ECO:0000256" key="3">
    <source>
        <dbReference type="ARBA" id="ARBA00022989"/>
    </source>
</evidence>
<evidence type="ECO:0000256" key="4">
    <source>
        <dbReference type="ARBA" id="ARBA00023136"/>
    </source>
</evidence>
<keyword evidence="2 5" id="KW-0812">Transmembrane</keyword>
<dbReference type="AlphaFoldDB" id="A0A9C9JZV0"/>
<dbReference type="GO" id="GO:0009306">
    <property type="term" value="P:protein secretion"/>
    <property type="evidence" value="ECO:0007669"/>
    <property type="project" value="InterPro"/>
</dbReference>
<dbReference type="PANTHER" id="PTHR36985">
    <property type="entry name" value="TRANSLOCATION AND ASSEMBLY MODULE SUBUNIT TAMB"/>
    <property type="match status" value="1"/>
</dbReference>
<dbReference type="PANTHER" id="PTHR36985:SF1">
    <property type="entry name" value="TRANSLOCATION AND ASSEMBLY MODULE SUBUNIT TAMB"/>
    <property type="match status" value="1"/>
</dbReference>
<keyword evidence="3 5" id="KW-1133">Transmembrane helix</keyword>
<dbReference type="EMBL" id="DRIG01000041">
    <property type="protein sequence ID" value="HEC78280.1"/>
    <property type="molecule type" value="Genomic_DNA"/>
</dbReference>
<evidence type="ECO:0000256" key="2">
    <source>
        <dbReference type="ARBA" id="ARBA00022692"/>
    </source>
</evidence>
<evidence type="ECO:0000313" key="8">
    <source>
        <dbReference type="Proteomes" id="UP000885826"/>
    </source>
</evidence>
<comment type="caution">
    <text evidence="7">The sequence shown here is derived from an EMBL/GenBank/DDBJ whole genome shotgun (WGS) entry which is preliminary data.</text>
</comment>
<evidence type="ECO:0000313" key="7">
    <source>
        <dbReference type="EMBL" id="HEC78280.1"/>
    </source>
</evidence>
<comment type="subcellular location">
    <subcellularLocation>
        <location evidence="1">Membrane</location>
        <topology evidence="1">Single-pass membrane protein</topology>
    </subcellularLocation>
</comment>
<organism evidence="7 8">
    <name type="scientific">candidate division WOR-3 bacterium</name>
    <dbReference type="NCBI Taxonomy" id="2052148"/>
    <lineage>
        <taxon>Bacteria</taxon>
        <taxon>Bacteria division WOR-3</taxon>
    </lineage>
</organism>
<gene>
    <name evidence="7" type="ORF">ENI34_03950</name>
</gene>
<dbReference type="GO" id="GO:0005886">
    <property type="term" value="C:plasma membrane"/>
    <property type="evidence" value="ECO:0007669"/>
    <property type="project" value="InterPro"/>
</dbReference>
<protein>
    <recommendedName>
        <fullName evidence="6">Translocation and assembly module TamB C-terminal domain-containing protein</fullName>
    </recommendedName>
</protein>
<feature type="transmembrane region" description="Helical" evidence="5">
    <location>
        <begin position="6"/>
        <end position="34"/>
    </location>
</feature>
<evidence type="ECO:0000259" key="6">
    <source>
        <dbReference type="Pfam" id="PF04357"/>
    </source>
</evidence>
<sequence>MKRYILLSIIVFLIIGIFIFFRTVNFGALTITILERTANIKISYEKVEGSLLRGFKVEKYSVKLSETDSIYGETAEIIYRFRPAGFKLPNLFEINLLEPTVQIKKKTGTGKRSRFTLPRLSLGIRLNLKNGRLIYEDKKPLIVEGISGLVFVDLIGTVVYLNTMNLSLRVKEYPLNITSANLDLRISAERIEANSFKIKGKGIALVGKGSYFFDNNNMKLSLKKAEVSLQKFKLHNGTVVFSGDLEYKNKKLLPRIKGSVHQLRPADRFDFETNVFADTIWINIFDGELYGGLFFAQVKLQDMKIREFETNFSGIDIGRVFDSTTSVLVNGYIGYKKGKFISSLKSPAEDGVGIDSLTIFGSASLSKVTLDSLFIIEDEKKLEMSGELYPASNIKIVLNKFDLRRFARFIPLPDTLKGTLTGSCELKGTLKQINDILITAELTGVDVALRGIQTNKLYMKSENLKLSDRSGFVRVVSTDLSYKKYNLDSITVVLKENRFSVNAEQDGNLLNLEGNLAGNLTGTVDLLYIKYNGVETENKAPIAFDIPNKTCGEIELSFLGGTLTGTFTPLSFRLSNGNIEKLGKLLGLKEPINGTLECEMEQNRFTISGAGINFIDLEDGVIFTTGEYKNRTIQLDSLDISDKKNQHCYAGGYLSLEKSNIELHIRDVGIWVFPFLKNFMVKPTGLMTGDITFKGNLNNFEFSGTGEIKDGSFGVKAISAHFDSVYSRVEFNKNRIIFKNARGTVSRIVHSQLIGKEKAQVNAGGTIRLGARFRLQSLHFDFSFKDAPFQYLPFAYGTGSGNFSIGVTENKVTYYNGSITVKQAVIPLEFGEKVVEEEAEEETDNAWTMNLKIKGERNLWLRNREADIEFGGELYIIKEDGPLYLSGTLTTHRGNYYWLNHVLSITEGRITFLPEETIDAELDFWAEMNTRDRDPTTGEEIIIKLHCFGMMSEPIFEFYSDPPYYTEQDIITYLNLNITWRELASMKQGDYVGTVLPHSLISWLESDVSRRIRQYTGLDMFRIETPFFEEESKTKLTVGKYFSKQLFITYTYDMTSFSNEFNVEYFIDDKNEILVRRNQEGEYSLQYQYRIRF</sequence>
<dbReference type="GO" id="GO:0097347">
    <property type="term" value="C:TAM protein secretion complex"/>
    <property type="evidence" value="ECO:0007669"/>
    <property type="project" value="TreeGrafter"/>
</dbReference>
<dbReference type="InterPro" id="IPR007452">
    <property type="entry name" value="TamB_C"/>
</dbReference>
<accession>A0A9C9JZV0</accession>
<keyword evidence="4 5" id="KW-0472">Membrane</keyword>
<evidence type="ECO:0000256" key="5">
    <source>
        <dbReference type="SAM" id="Phobius"/>
    </source>
</evidence>